<accession>A0A143BLU1</accession>
<dbReference type="SUPFAM" id="SSF55785">
    <property type="entry name" value="PYP-like sensor domain (PAS domain)"/>
    <property type="match status" value="1"/>
</dbReference>
<keyword evidence="5" id="KW-0547">Nucleotide-binding</keyword>
<dbReference type="SUPFAM" id="SSF55874">
    <property type="entry name" value="ATPase domain of HSP90 chaperone/DNA topoisomerase II/histidine kinase"/>
    <property type="match status" value="1"/>
</dbReference>
<dbReference type="InterPro" id="IPR000014">
    <property type="entry name" value="PAS"/>
</dbReference>
<comment type="catalytic activity">
    <reaction evidence="1">
        <text>ATP + protein L-histidine = ADP + protein N-phospho-L-histidine.</text>
        <dbReference type="EC" id="2.7.13.3"/>
    </reaction>
</comment>
<evidence type="ECO:0000256" key="5">
    <source>
        <dbReference type="ARBA" id="ARBA00022741"/>
    </source>
</evidence>
<dbReference type="InterPro" id="IPR003594">
    <property type="entry name" value="HATPase_dom"/>
</dbReference>
<evidence type="ECO:0000256" key="8">
    <source>
        <dbReference type="ARBA" id="ARBA00023012"/>
    </source>
</evidence>
<keyword evidence="6" id="KW-0418">Kinase</keyword>
<dbReference type="GO" id="GO:0000155">
    <property type="term" value="F:phosphorelay sensor kinase activity"/>
    <property type="evidence" value="ECO:0007669"/>
    <property type="project" value="InterPro"/>
</dbReference>
<dbReference type="GO" id="GO:0005524">
    <property type="term" value="F:ATP binding"/>
    <property type="evidence" value="ECO:0007669"/>
    <property type="project" value="UniProtKB-KW"/>
</dbReference>
<evidence type="ECO:0000313" key="12">
    <source>
        <dbReference type="Proteomes" id="UP000076404"/>
    </source>
</evidence>
<dbReference type="Gene3D" id="3.30.450.20">
    <property type="entry name" value="PAS domain"/>
    <property type="match status" value="1"/>
</dbReference>
<evidence type="ECO:0000256" key="4">
    <source>
        <dbReference type="ARBA" id="ARBA00022679"/>
    </source>
</evidence>
<keyword evidence="12" id="KW-1185">Reference proteome</keyword>
<keyword evidence="4" id="KW-0808">Transferase</keyword>
<evidence type="ECO:0000259" key="10">
    <source>
        <dbReference type="PROSITE" id="PS50113"/>
    </source>
</evidence>
<name>A0A143BLU1_9BACT</name>
<dbReference type="AlphaFoldDB" id="A0A143BLU1"/>
<evidence type="ECO:0000256" key="6">
    <source>
        <dbReference type="ARBA" id="ARBA00022777"/>
    </source>
</evidence>
<evidence type="ECO:0000256" key="1">
    <source>
        <dbReference type="ARBA" id="ARBA00000085"/>
    </source>
</evidence>
<dbReference type="InterPro" id="IPR003661">
    <property type="entry name" value="HisK_dim/P_dom"/>
</dbReference>
<dbReference type="Pfam" id="PF02518">
    <property type="entry name" value="HATPase_c"/>
    <property type="match status" value="1"/>
</dbReference>
<sequence length="390" mass="42057">MGRHTFCTPVVTMAPPIPLRSACRFRAIFVSALQGQLLLDVNGTCLEVNPAALQVVGAKAADVIDVPLPLAPWFTGLPDAQRSVAHHLGAASTGNAVRFETETHLLDGRIGLLEVSITPASYADGAVGTLLCEMRDVTERRRSEDALREIGALTTIGRLSARVAHEINNPLAGIQNAFLLLADAVPQSHPHYLFLQAIDDEIQRIARVTRSLYETYQFEAPPDAPSNLALAVKDAVAFLDQVNRRRAVRITTELRGAPALVPVPDALLRQTLYNLVQNAVEASPVGGEVRLSITTEDDHCVIRVEDDGMRVPDHLRDLIFQPMSGERHANLRTGSMGIGLSLVHQSVQAIGGTVTLLNSTGHGATFVVRLPMTSVLQPLELARTAAGFQL</sequence>
<dbReference type="CDD" id="cd00082">
    <property type="entry name" value="HisKA"/>
    <property type="match status" value="1"/>
</dbReference>
<organism evidence="11 12">
    <name type="scientific">Gemmatimonas phototrophica</name>
    <dbReference type="NCBI Taxonomy" id="1379270"/>
    <lineage>
        <taxon>Bacteria</taxon>
        <taxon>Pseudomonadati</taxon>
        <taxon>Gemmatimonadota</taxon>
        <taxon>Gemmatimonadia</taxon>
        <taxon>Gemmatimonadales</taxon>
        <taxon>Gemmatimonadaceae</taxon>
        <taxon>Gemmatimonas</taxon>
    </lineage>
</organism>
<dbReference type="NCBIfam" id="TIGR00229">
    <property type="entry name" value="sensory_box"/>
    <property type="match status" value="1"/>
</dbReference>
<dbReference type="InterPro" id="IPR036890">
    <property type="entry name" value="HATPase_C_sf"/>
</dbReference>
<keyword evidence="7" id="KW-0067">ATP-binding</keyword>
<dbReference type="Proteomes" id="UP000076404">
    <property type="component" value="Chromosome"/>
</dbReference>
<evidence type="ECO:0000313" key="11">
    <source>
        <dbReference type="EMBL" id="AMW05481.1"/>
    </source>
</evidence>
<dbReference type="PROSITE" id="PS50109">
    <property type="entry name" value="HIS_KIN"/>
    <property type="match status" value="1"/>
</dbReference>
<reference evidence="11 12" key="2">
    <citation type="journal article" date="2016" name="Environ. Microbiol. Rep.">
        <title>Metagenomic evidence for the presence of phototrophic Gemmatimonadetes bacteria in diverse environments.</title>
        <authorList>
            <person name="Zeng Y."/>
            <person name="Baumbach J."/>
            <person name="Barbosa E.G."/>
            <person name="Azevedo V."/>
            <person name="Zhang C."/>
            <person name="Koblizek M."/>
        </authorList>
    </citation>
    <scope>NUCLEOTIDE SEQUENCE [LARGE SCALE GENOMIC DNA]</scope>
    <source>
        <strain evidence="11 12">AP64</strain>
    </source>
</reference>
<dbReference type="InterPro" id="IPR000700">
    <property type="entry name" value="PAS-assoc_C"/>
</dbReference>
<dbReference type="Pfam" id="PF00512">
    <property type="entry name" value="HisKA"/>
    <property type="match status" value="1"/>
</dbReference>
<dbReference type="STRING" id="1379270.GEMMAAP_13020"/>
<reference evidence="11 12" key="1">
    <citation type="journal article" date="2014" name="Proc. Natl. Acad. Sci. U.S.A.">
        <title>Functional type 2 photosynthetic reaction centers found in the rare bacterial phylum Gemmatimonadetes.</title>
        <authorList>
            <person name="Zeng Y."/>
            <person name="Feng F."/>
            <person name="Medova H."/>
            <person name="Dean J."/>
            <person name="Koblizek M."/>
        </authorList>
    </citation>
    <scope>NUCLEOTIDE SEQUENCE [LARGE SCALE GENOMIC DNA]</scope>
    <source>
        <strain evidence="11 12">AP64</strain>
    </source>
</reference>
<evidence type="ECO:0000259" key="9">
    <source>
        <dbReference type="PROSITE" id="PS50109"/>
    </source>
</evidence>
<dbReference type="SUPFAM" id="SSF47384">
    <property type="entry name" value="Homodimeric domain of signal transducing histidine kinase"/>
    <property type="match status" value="1"/>
</dbReference>
<evidence type="ECO:0000256" key="3">
    <source>
        <dbReference type="ARBA" id="ARBA00022553"/>
    </source>
</evidence>
<dbReference type="Gene3D" id="1.10.287.130">
    <property type="match status" value="1"/>
</dbReference>
<evidence type="ECO:0000256" key="7">
    <source>
        <dbReference type="ARBA" id="ARBA00022840"/>
    </source>
</evidence>
<evidence type="ECO:0000256" key="2">
    <source>
        <dbReference type="ARBA" id="ARBA00012438"/>
    </source>
</evidence>
<dbReference type="Gene3D" id="3.30.565.10">
    <property type="entry name" value="Histidine kinase-like ATPase, C-terminal domain"/>
    <property type="match status" value="1"/>
</dbReference>
<keyword evidence="8" id="KW-0902">Two-component regulatory system</keyword>
<dbReference type="CDD" id="cd00130">
    <property type="entry name" value="PAS"/>
    <property type="match status" value="1"/>
</dbReference>
<dbReference type="EMBL" id="CP011454">
    <property type="protein sequence ID" value="AMW05481.1"/>
    <property type="molecule type" value="Genomic_DNA"/>
</dbReference>
<protein>
    <recommendedName>
        <fullName evidence="2">histidine kinase</fullName>
        <ecNumber evidence="2">2.7.13.3</ecNumber>
    </recommendedName>
</protein>
<dbReference type="InterPro" id="IPR035965">
    <property type="entry name" value="PAS-like_dom_sf"/>
</dbReference>
<dbReference type="eggNOG" id="COG4191">
    <property type="taxonomic scope" value="Bacteria"/>
</dbReference>
<feature type="domain" description="Histidine kinase" evidence="9">
    <location>
        <begin position="162"/>
        <end position="374"/>
    </location>
</feature>
<keyword evidence="3" id="KW-0597">Phosphoprotein</keyword>
<dbReference type="EC" id="2.7.13.3" evidence="2"/>
<gene>
    <name evidence="11" type="ORF">GEMMAAP_13020</name>
</gene>
<proteinExistence type="predicted"/>
<dbReference type="InterPro" id="IPR013656">
    <property type="entry name" value="PAS_4"/>
</dbReference>
<dbReference type="PRINTS" id="PR00344">
    <property type="entry name" value="BCTRLSENSOR"/>
</dbReference>
<dbReference type="InterPro" id="IPR036097">
    <property type="entry name" value="HisK_dim/P_sf"/>
</dbReference>
<dbReference type="SMART" id="SM00387">
    <property type="entry name" value="HATPase_c"/>
    <property type="match status" value="1"/>
</dbReference>
<dbReference type="Pfam" id="PF08448">
    <property type="entry name" value="PAS_4"/>
    <property type="match status" value="1"/>
</dbReference>
<dbReference type="InterPro" id="IPR005467">
    <property type="entry name" value="His_kinase_dom"/>
</dbReference>
<dbReference type="PROSITE" id="PS50113">
    <property type="entry name" value="PAC"/>
    <property type="match status" value="1"/>
</dbReference>
<dbReference type="PANTHER" id="PTHR43065">
    <property type="entry name" value="SENSOR HISTIDINE KINASE"/>
    <property type="match status" value="1"/>
</dbReference>
<dbReference type="PANTHER" id="PTHR43065:SF10">
    <property type="entry name" value="PEROXIDE STRESS-ACTIVATED HISTIDINE KINASE MAK3"/>
    <property type="match status" value="1"/>
</dbReference>
<dbReference type="InterPro" id="IPR004358">
    <property type="entry name" value="Sig_transdc_His_kin-like_C"/>
</dbReference>
<dbReference type="KEGG" id="gph:GEMMAAP_13020"/>
<feature type="domain" description="PAC" evidence="10">
    <location>
        <begin position="97"/>
        <end position="149"/>
    </location>
</feature>
<dbReference type="SMART" id="SM00388">
    <property type="entry name" value="HisKA"/>
    <property type="match status" value="1"/>
</dbReference>